<sequence length="56" mass="6112">MEELGAPPASTDPNAILKYTLPVIYDPNQNWRTGTASATHGAGLHRSIHSQRRELA</sequence>
<gene>
    <name evidence="2" type="ORF">CONPUDRAFT_169952</name>
</gene>
<keyword evidence="3" id="KW-1185">Reference proteome</keyword>
<organism evidence="2 3">
    <name type="scientific">Coniophora puteana (strain RWD-64-598)</name>
    <name type="common">Brown rot fungus</name>
    <dbReference type="NCBI Taxonomy" id="741705"/>
    <lineage>
        <taxon>Eukaryota</taxon>
        <taxon>Fungi</taxon>
        <taxon>Dikarya</taxon>
        <taxon>Basidiomycota</taxon>
        <taxon>Agaricomycotina</taxon>
        <taxon>Agaricomycetes</taxon>
        <taxon>Agaricomycetidae</taxon>
        <taxon>Boletales</taxon>
        <taxon>Coniophorineae</taxon>
        <taxon>Coniophoraceae</taxon>
        <taxon>Coniophora</taxon>
    </lineage>
</organism>
<reference evidence="3" key="1">
    <citation type="journal article" date="2012" name="Science">
        <title>The Paleozoic origin of enzymatic lignin decomposition reconstructed from 31 fungal genomes.</title>
        <authorList>
            <person name="Floudas D."/>
            <person name="Binder M."/>
            <person name="Riley R."/>
            <person name="Barry K."/>
            <person name="Blanchette R.A."/>
            <person name="Henrissat B."/>
            <person name="Martinez A.T."/>
            <person name="Otillar R."/>
            <person name="Spatafora J.W."/>
            <person name="Yadav J.S."/>
            <person name="Aerts A."/>
            <person name="Benoit I."/>
            <person name="Boyd A."/>
            <person name="Carlson A."/>
            <person name="Copeland A."/>
            <person name="Coutinho P.M."/>
            <person name="de Vries R.P."/>
            <person name="Ferreira P."/>
            <person name="Findley K."/>
            <person name="Foster B."/>
            <person name="Gaskell J."/>
            <person name="Glotzer D."/>
            <person name="Gorecki P."/>
            <person name="Heitman J."/>
            <person name="Hesse C."/>
            <person name="Hori C."/>
            <person name="Igarashi K."/>
            <person name="Jurgens J.A."/>
            <person name="Kallen N."/>
            <person name="Kersten P."/>
            <person name="Kohler A."/>
            <person name="Kuees U."/>
            <person name="Kumar T.K.A."/>
            <person name="Kuo A."/>
            <person name="LaButti K."/>
            <person name="Larrondo L.F."/>
            <person name="Lindquist E."/>
            <person name="Ling A."/>
            <person name="Lombard V."/>
            <person name="Lucas S."/>
            <person name="Lundell T."/>
            <person name="Martin R."/>
            <person name="McLaughlin D.J."/>
            <person name="Morgenstern I."/>
            <person name="Morin E."/>
            <person name="Murat C."/>
            <person name="Nagy L.G."/>
            <person name="Nolan M."/>
            <person name="Ohm R.A."/>
            <person name="Patyshakuliyeva A."/>
            <person name="Rokas A."/>
            <person name="Ruiz-Duenas F.J."/>
            <person name="Sabat G."/>
            <person name="Salamov A."/>
            <person name="Samejima M."/>
            <person name="Schmutz J."/>
            <person name="Slot J.C."/>
            <person name="St John F."/>
            <person name="Stenlid J."/>
            <person name="Sun H."/>
            <person name="Sun S."/>
            <person name="Syed K."/>
            <person name="Tsang A."/>
            <person name="Wiebenga A."/>
            <person name="Young D."/>
            <person name="Pisabarro A."/>
            <person name="Eastwood D.C."/>
            <person name="Martin F."/>
            <person name="Cullen D."/>
            <person name="Grigoriev I.V."/>
            <person name="Hibbett D.S."/>
        </authorList>
    </citation>
    <scope>NUCLEOTIDE SEQUENCE [LARGE SCALE GENOMIC DNA]</scope>
    <source>
        <strain evidence="3">RWD-64-598 SS2</strain>
    </source>
</reference>
<evidence type="ECO:0000313" key="3">
    <source>
        <dbReference type="Proteomes" id="UP000053558"/>
    </source>
</evidence>
<accession>R7SFD2</accession>
<feature type="region of interest" description="Disordered" evidence="1">
    <location>
        <begin position="31"/>
        <end position="56"/>
    </location>
</feature>
<evidence type="ECO:0000313" key="2">
    <source>
        <dbReference type="EMBL" id="EIW74585.1"/>
    </source>
</evidence>
<evidence type="ECO:0000256" key="1">
    <source>
        <dbReference type="SAM" id="MobiDB-lite"/>
    </source>
</evidence>
<name>R7SFD2_CONPW</name>
<dbReference type="GeneID" id="19206363"/>
<dbReference type="RefSeq" id="XP_007775192.1">
    <property type="nucleotide sequence ID" value="XM_007777002.1"/>
</dbReference>
<proteinExistence type="predicted"/>
<dbReference type="Proteomes" id="UP000053558">
    <property type="component" value="Unassembled WGS sequence"/>
</dbReference>
<dbReference type="AlphaFoldDB" id="R7SFD2"/>
<feature type="non-terminal residue" evidence="2">
    <location>
        <position position="56"/>
    </location>
</feature>
<protein>
    <submittedName>
        <fullName evidence="2">Uncharacterized protein</fullName>
    </submittedName>
</protein>
<dbReference type="EMBL" id="JH711591">
    <property type="protein sequence ID" value="EIW74585.1"/>
    <property type="molecule type" value="Genomic_DNA"/>
</dbReference>
<dbReference type="KEGG" id="cput:CONPUDRAFT_169952"/>